<dbReference type="Proteomes" id="UP000663193">
    <property type="component" value="Chromosome 22"/>
</dbReference>
<protein>
    <submittedName>
        <fullName evidence="1">Uncharacterized protein</fullName>
    </submittedName>
</protein>
<evidence type="ECO:0000313" key="2">
    <source>
        <dbReference type="Proteomes" id="UP000663193"/>
    </source>
</evidence>
<proteinExistence type="predicted"/>
<sequence length="105" mass="11615">MRNKILTPKDEDTSTALGLPLIIGVLLFDEPMSSAWLFQLSSAESMTFTATLGAAIIRARCLKTISTVQTQLSQNVEFEGHFRTSLRIDKALIFLKPVYKIAVAL</sequence>
<reference evidence="2" key="1">
    <citation type="journal article" date="2021" name="BMC Genomics">
        <title>Chromosome-level genome assembly and manually-curated proteome of model necrotroph Parastagonospora nodorum Sn15 reveals a genome-wide trove of candidate effector homologs, and redundancy of virulence-related functions within an accessory chromosome.</title>
        <authorList>
            <person name="Bertazzoni S."/>
            <person name="Jones D.A.B."/>
            <person name="Phan H.T."/>
            <person name="Tan K.-C."/>
            <person name="Hane J.K."/>
        </authorList>
    </citation>
    <scope>NUCLEOTIDE SEQUENCE [LARGE SCALE GENOMIC DNA]</scope>
    <source>
        <strain evidence="2">SN15 / ATCC MYA-4574 / FGSC 10173)</strain>
    </source>
</reference>
<name>A0A7U2ICW6_PHANO</name>
<dbReference type="VEuPathDB" id="FungiDB:JI435_424600"/>
<accession>A0A7U2ICW6</accession>
<evidence type="ECO:0000313" key="1">
    <source>
        <dbReference type="EMBL" id="QRD07557.1"/>
    </source>
</evidence>
<dbReference type="EMBL" id="CP069044">
    <property type="protein sequence ID" value="QRD07557.1"/>
    <property type="molecule type" value="Genomic_DNA"/>
</dbReference>
<organism evidence="1 2">
    <name type="scientific">Phaeosphaeria nodorum (strain SN15 / ATCC MYA-4574 / FGSC 10173)</name>
    <name type="common">Glume blotch fungus</name>
    <name type="synonym">Parastagonospora nodorum</name>
    <dbReference type="NCBI Taxonomy" id="321614"/>
    <lineage>
        <taxon>Eukaryota</taxon>
        <taxon>Fungi</taxon>
        <taxon>Dikarya</taxon>
        <taxon>Ascomycota</taxon>
        <taxon>Pezizomycotina</taxon>
        <taxon>Dothideomycetes</taxon>
        <taxon>Pleosporomycetidae</taxon>
        <taxon>Pleosporales</taxon>
        <taxon>Pleosporineae</taxon>
        <taxon>Phaeosphaeriaceae</taxon>
        <taxon>Parastagonospora</taxon>
    </lineage>
</organism>
<keyword evidence="2" id="KW-1185">Reference proteome</keyword>
<gene>
    <name evidence="1" type="ORF">JI435_424600</name>
</gene>
<dbReference type="AlphaFoldDB" id="A0A7U2ICW6"/>